<evidence type="ECO:0000259" key="3">
    <source>
        <dbReference type="Pfam" id="PF07197"/>
    </source>
</evidence>
<reference evidence="5" key="1">
    <citation type="journal article" date="2005" name="BMC Biol.">
        <title>The sequence of rice chromosomes 11 and 12, rich in disease resistance genes and recent gene duplications.</title>
        <authorList>
            <consortium name="The rice chromosomes 11 and 12 sequencing consortia"/>
        </authorList>
    </citation>
    <scope>NUCLEOTIDE SEQUENCE [LARGE SCALE GENOMIC DNA]</scope>
</reference>
<evidence type="ECO:0000259" key="4">
    <source>
        <dbReference type="Pfam" id="PF10536"/>
    </source>
</evidence>
<dbReference type="GO" id="GO:0010073">
    <property type="term" value="P:meristem maintenance"/>
    <property type="evidence" value="ECO:0007669"/>
    <property type="project" value="InterPro"/>
</dbReference>
<dbReference type="EMBL" id="DP000010">
    <property type="protein sequence ID" value="ABA95103.1"/>
    <property type="molecule type" value="Genomic_DNA"/>
</dbReference>
<organism evidence="5">
    <name type="scientific">Oryza sativa subsp. japonica</name>
    <name type="common">Rice</name>
    <dbReference type="NCBI Taxonomy" id="39947"/>
    <lineage>
        <taxon>Eukaryota</taxon>
        <taxon>Viridiplantae</taxon>
        <taxon>Streptophyta</taxon>
        <taxon>Embryophyta</taxon>
        <taxon>Tracheophyta</taxon>
        <taxon>Spermatophyta</taxon>
        <taxon>Magnoliopsida</taxon>
        <taxon>Liliopsida</taxon>
        <taxon>Poales</taxon>
        <taxon>Poaceae</taxon>
        <taxon>BOP clade</taxon>
        <taxon>Oryzoideae</taxon>
        <taxon>Oryzeae</taxon>
        <taxon>Oryzinae</taxon>
        <taxon>Oryza</taxon>
        <taxon>Oryza sativa</taxon>
    </lineage>
</organism>
<evidence type="ECO:0008006" key="6">
    <source>
        <dbReference type="Google" id="ProtNLM"/>
    </source>
</evidence>
<dbReference type="PANTHER" id="PTHR46033:SF65">
    <property type="entry name" value="AMINOTRANSFERASE-LIKE PLANT MOBILE DOMAIN-CONTAINING PROTEIN"/>
    <property type="match status" value="1"/>
</dbReference>
<feature type="domain" description="DUF1409" evidence="3">
    <location>
        <begin position="764"/>
        <end position="811"/>
    </location>
</feature>
<dbReference type="Pfam" id="PF07197">
    <property type="entry name" value="DUF1409"/>
    <property type="match status" value="1"/>
</dbReference>
<feature type="compositionally biased region" description="Low complexity" evidence="2">
    <location>
        <begin position="609"/>
        <end position="619"/>
    </location>
</feature>
<evidence type="ECO:0000313" key="5">
    <source>
        <dbReference type="EMBL" id="ABA95103.1"/>
    </source>
</evidence>
<name>Q2R0G4_ORYSJ</name>
<feature type="compositionally biased region" description="Polar residues" evidence="2">
    <location>
        <begin position="713"/>
        <end position="723"/>
    </location>
</feature>
<feature type="domain" description="Aminotransferase-like plant mobile" evidence="4">
    <location>
        <begin position="96"/>
        <end position="303"/>
    </location>
</feature>
<reference evidence="5" key="2">
    <citation type="submission" date="2005-04" db="EMBL/GenBank/DDBJ databases">
        <authorList>
            <person name="Buell C.R."/>
            <person name="Wing R.A."/>
            <person name="McCombie W.A."/>
            <person name="Ouyang S."/>
        </authorList>
    </citation>
    <scope>NUCLEOTIDE SEQUENCE</scope>
</reference>
<dbReference type="PANTHER" id="PTHR46033">
    <property type="entry name" value="PROTEIN MAIN-LIKE 2"/>
    <property type="match status" value="1"/>
</dbReference>
<dbReference type="InterPro" id="IPR010811">
    <property type="entry name" value="DUF1409"/>
</dbReference>
<reference evidence="5" key="3">
    <citation type="submission" date="2006-01" db="EMBL/GenBank/DDBJ databases">
        <authorList>
            <person name="Buell R."/>
        </authorList>
    </citation>
    <scope>NUCLEOTIDE SEQUENCE</scope>
</reference>
<evidence type="ECO:0000256" key="2">
    <source>
        <dbReference type="SAM" id="MobiDB-lite"/>
    </source>
</evidence>
<dbReference type="AlphaFoldDB" id="Q2R0G4"/>
<gene>
    <name evidence="5" type="ordered locus">LOC_Os11g42640</name>
</gene>
<feature type="region of interest" description="Disordered" evidence="2">
    <location>
        <begin position="595"/>
        <end position="723"/>
    </location>
</feature>
<evidence type="ECO:0000256" key="1">
    <source>
        <dbReference type="SAM" id="Coils"/>
    </source>
</evidence>
<sequence length="932" mass="104266">MASAPFYTSEIPAVFKNQILIPTDDKSHRFLLGPMGDCDPTWLINAETDRIPFRQAKPTVSAWKHTFRSWPSKLNGYRTWHKRIAAVKQVHWDDIGIGQCITLSLADTKKNEPLMSAASYFWSSTLNAFMFKQGPMTPTLIDIKVLTGLDIDSEINPFSLLINSSHKLKTKKIGGWSGYISEHMEQGSVSEREHVAFLTLWLERFVFCGSTCGPTTNCQHLAQALVSKKQIPLSRYLLGAVYRLLHIATQDLMLKQTVAHGGPWWFIQLWLTIYTNTMADRPPLSDSRFPSKYADHEDPRNRRCISYGEAASVYPGADQSADDMATWFIHFFTGPPSAKMDMFVYTSDRDFELPDDLQLSLINDDMESRELFMIGLTPCLLPVGIFQGRSTSLSYEFYTPMTAARQCGLGQLPISLHLHKLLESRGTVPSALVMNKAMEIELPNLGDCDRLHLNAFVHINFQTWWQEWAAHIFHRSARFYVTELIQGISPQVPDEPIPSVSNSGRKIFYAQAIAPSGSTILESIIGLTAPKVATLLQGPMPKENPKRKAPAKGKSQKASKKAKTDDQADAEELDPSLEEFLEEQVMEEEIDAAAADAHEEENPSGETTQEPSAEAAEIPPADDQDDAPQPKRTRHAVRKAAVSSALKERTQSVPLPRTKKTTLQRRERAKARLRTPSPSPPPSPTVSPRAPSRSPHRPTPSPTMSTKQRKADASTTDAPTQNLADMFSFDIGQFLDDEDKELPSTARAPISDDLKNRLTDIANRLESSLEYLVEDCTSIRVRVQEIQDELPEDLMEVLTPAIFLEQYRFKLNKAKERLAERRERDQLESALSASKAQVNADKTKLDELAVEPIVLKHKLEELRRLEAELVSKLESTRREIQEAEAGIAASPKAIEDQMAKLKASAKYLATLSKSLKPIPGTMADDAQAIEDV</sequence>
<dbReference type="Pfam" id="PF10536">
    <property type="entry name" value="PMD"/>
    <property type="match status" value="1"/>
</dbReference>
<dbReference type="InterPro" id="IPR044824">
    <property type="entry name" value="MAIN-like"/>
</dbReference>
<feature type="compositionally biased region" description="Basic residues" evidence="2">
    <location>
        <begin position="657"/>
        <end position="673"/>
    </location>
</feature>
<dbReference type="InterPro" id="IPR019557">
    <property type="entry name" value="AminoTfrase-like_pln_mobile"/>
</dbReference>
<feature type="coiled-coil region" evidence="1">
    <location>
        <begin position="855"/>
        <end position="886"/>
    </location>
</feature>
<accession>Q2R0G4</accession>
<feature type="region of interest" description="Disordered" evidence="2">
    <location>
        <begin position="536"/>
        <end position="572"/>
    </location>
</feature>
<feature type="compositionally biased region" description="Basic residues" evidence="2">
    <location>
        <begin position="545"/>
        <end position="561"/>
    </location>
</feature>
<keyword evidence="1" id="KW-0175">Coiled coil</keyword>
<protein>
    <recommendedName>
        <fullName evidence="6">Aminotransferase-like protein</fullName>
    </recommendedName>
</protein>
<proteinExistence type="predicted"/>